<keyword evidence="3" id="KW-1185">Reference proteome</keyword>
<dbReference type="Proteomes" id="UP001221686">
    <property type="component" value="Unassembled WGS sequence"/>
</dbReference>
<sequence length="843" mass="92101">MPTDTELLVTCTHADCPLKLRSPLLDLTSVILLYPEDQIPGYEAAQANKSAVPCPACKRAGREGLLVYLDDHLRKAPPDMTTRAPVVFDAMVSVWKRAFELLTVTGQTADYQPAKAGPATAHRLNVRPYDGHVLRFGNSDVTRQYGDSEPGVATKSMHVRQLKRDLLYLAYYGNRERNVARLYGGAHVFEATLVGAILAFKFDISFFYGVPTTTDPSQSTVSDAELRQTTLEGFSKPIYFDPKLPDNPIKPIATTLIYPLADRLSALAPAHASYDSGIALFKQSKAAELPVKKAAALRAKALKALRKGMGLLPEEAPALDLASIKASKAERKVRSLAEVLAHPQFAQIPRAEPKLDPWVDFGQDLALVLACDPAPEAIRVAELDQILVDVAGDDKLKKQFEAPIARYKRYADAIAAATPEQLEDLRKIVGGLPETFTPYREALHRYAVIDHATAFYILAMLSEVPIGSGSGKLTRQPGRKLVYHFPPTIENEPEDLDAYADLVIEACKDKGTFVMPPFMMLERQKNESGYRATEAVGDLATSPDEKARRVPINGIDWSNWGRHGGSVTKYAYSELFTNSVGRVQAQHPGYFGPIVHSRGVGGGQVTLATVMKGVTPTGRANEVDGYEWVAGIPVPQGGKMPTPGNWTGATNSCKRAAKLFDSKFKPDQPGGASCRHCTYDKVPGGTRYECAKCLDRLQLGPDQKPLLAANQGDNSYHCTADASRWPELFGEPLADDSETGRTEYPCSWLRAVMRYAGEGERADSRMFKTAREIVAVGRAASGKKTAGDEDETGDDETAQEEQPAPDEGTKSKGKTGKKPKKPKKKSPVKLAMEDAFVRVRKQL</sequence>
<feature type="compositionally biased region" description="Acidic residues" evidence="1">
    <location>
        <begin position="788"/>
        <end position="799"/>
    </location>
</feature>
<name>A0ABT5DT81_9BACT</name>
<comment type="caution">
    <text evidence="2">The sequence shown here is derived from an EMBL/GenBank/DDBJ whole genome shotgun (WGS) entry which is preliminary data.</text>
</comment>
<proteinExistence type="predicted"/>
<dbReference type="EMBL" id="JAQNDL010000001">
    <property type="protein sequence ID" value="MDC0716843.1"/>
    <property type="molecule type" value="Genomic_DNA"/>
</dbReference>
<reference evidence="2 3" key="1">
    <citation type="submission" date="2022-11" db="EMBL/GenBank/DDBJ databases">
        <title>Minimal conservation of predation-associated metabolite biosynthetic gene clusters underscores biosynthetic potential of Myxococcota including descriptions for ten novel species: Archangium lansinium sp. nov., Myxococcus landrumus sp. nov., Nannocystis bai.</title>
        <authorList>
            <person name="Ahearne A."/>
            <person name="Stevens C."/>
            <person name="Dowd S."/>
        </authorList>
    </citation>
    <scope>NUCLEOTIDE SEQUENCE [LARGE SCALE GENOMIC DNA]</scope>
    <source>
        <strain evidence="2 3">BB15-2</strain>
    </source>
</reference>
<evidence type="ECO:0000313" key="2">
    <source>
        <dbReference type="EMBL" id="MDC0716843.1"/>
    </source>
</evidence>
<gene>
    <name evidence="2" type="ORF">POL25_08075</name>
</gene>
<evidence type="ECO:0000313" key="3">
    <source>
        <dbReference type="Proteomes" id="UP001221686"/>
    </source>
</evidence>
<feature type="compositionally biased region" description="Basic residues" evidence="1">
    <location>
        <begin position="811"/>
        <end position="827"/>
    </location>
</feature>
<dbReference type="RefSeq" id="WP_272085332.1">
    <property type="nucleotide sequence ID" value="NZ_JAQNDL010000001.1"/>
</dbReference>
<accession>A0ABT5DT81</accession>
<protein>
    <submittedName>
        <fullName evidence="2">Uncharacterized protein</fullName>
    </submittedName>
</protein>
<organism evidence="2 3">
    <name type="scientific">Nannocystis bainbridge</name>
    <dbReference type="NCBI Taxonomy" id="2995303"/>
    <lineage>
        <taxon>Bacteria</taxon>
        <taxon>Pseudomonadati</taxon>
        <taxon>Myxococcota</taxon>
        <taxon>Polyangia</taxon>
        <taxon>Nannocystales</taxon>
        <taxon>Nannocystaceae</taxon>
        <taxon>Nannocystis</taxon>
    </lineage>
</organism>
<feature type="region of interest" description="Disordered" evidence="1">
    <location>
        <begin position="779"/>
        <end position="835"/>
    </location>
</feature>
<evidence type="ECO:0000256" key="1">
    <source>
        <dbReference type="SAM" id="MobiDB-lite"/>
    </source>
</evidence>